<feature type="domain" description="Copper resistance protein D" evidence="7">
    <location>
        <begin position="181"/>
        <end position="288"/>
    </location>
</feature>
<evidence type="ECO:0000256" key="3">
    <source>
        <dbReference type="ARBA" id="ARBA00022692"/>
    </source>
</evidence>
<dbReference type="AlphaFoldDB" id="A0A844Z5E0"/>
<dbReference type="Pfam" id="PF05425">
    <property type="entry name" value="CopD"/>
    <property type="match status" value="1"/>
</dbReference>
<feature type="transmembrane region" description="Helical" evidence="6">
    <location>
        <begin position="6"/>
        <end position="31"/>
    </location>
</feature>
<evidence type="ECO:0000313" key="8">
    <source>
        <dbReference type="EMBL" id="MXO73043.1"/>
    </source>
</evidence>
<keyword evidence="2" id="KW-1003">Cell membrane</keyword>
<keyword evidence="4 6" id="KW-1133">Transmembrane helix</keyword>
<evidence type="ECO:0000256" key="4">
    <source>
        <dbReference type="ARBA" id="ARBA00022989"/>
    </source>
</evidence>
<keyword evidence="5 6" id="KW-0472">Membrane</keyword>
<keyword evidence="3 6" id="KW-0812">Transmembrane</keyword>
<evidence type="ECO:0000313" key="9">
    <source>
        <dbReference type="Proteomes" id="UP000466966"/>
    </source>
</evidence>
<dbReference type="GO" id="GO:0006825">
    <property type="term" value="P:copper ion transport"/>
    <property type="evidence" value="ECO:0007669"/>
    <property type="project" value="InterPro"/>
</dbReference>
<dbReference type="GO" id="GO:0005886">
    <property type="term" value="C:plasma membrane"/>
    <property type="evidence" value="ECO:0007669"/>
    <property type="project" value="UniProtKB-SubCell"/>
</dbReference>
<sequence length="296" mass="30867">MEPAFILARFVQYAAASILFGSTLLLLWAGLDIRGTRVLLAAAGVAMAIASAVALVVQTAMLAGSLTEALRLETLTLVMQSMAFGPAVAVRIVTGVVASLIVLVLPRSRQALLAVLVSGAVACISFAWSGHAAATEGSLRAVHLASDGAHALAAAGWVGSLFVFALMIWTCRSSDMQILIHALSGFFRLGVALVTVLLLTGTANTVFILGGDVTVLTQTTYGMLLIAKVAGFGVMFALAANHRRWLLPTMRKMTGRTQFSGDGMGGRLQMSLSAESFVGLAILMIVSLIGMLDPFA</sequence>
<feature type="transmembrane region" description="Helical" evidence="6">
    <location>
        <begin position="149"/>
        <end position="169"/>
    </location>
</feature>
<gene>
    <name evidence="8" type="ORF">GRI99_15540</name>
</gene>
<dbReference type="PANTHER" id="PTHR34820:SF4">
    <property type="entry name" value="INNER MEMBRANE PROTEIN YEBZ"/>
    <property type="match status" value="1"/>
</dbReference>
<dbReference type="InterPro" id="IPR008457">
    <property type="entry name" value="Cu-R_CopD_dom"/>
</dbReference>
<feature type="transmembrane region" description="Helical" evidence="6">
    <location>
        <begin position="221"/>
        <end position="241"/>
    </location>
</feature>
<comment type="subcellular location">
    <subcellularLocation>
        <location evidence="1">Cell membrane</location>
        <topology evidence="1">Multi-pass membrane protein</topology>
    </subcellularLocation>
</comment>
<feature type="transmembrane region" description="Helical" evidence="6">
    <location>
        <begin position="38"/>
        <end position="63"/>
    </location>
</feature>
<evidence type="ECO:0000256" key="5">
    <source>
        <dbReference type="ARBA" id="ARBA00023136"/>
    </source>
</evidence>
<evidence type="ECO:0000256" key="1">
    <source>
        <dbReference type="ARBA" id="ARBA00004651"/>
    </source>
</evidence>
<evidence type="ECO:0000256" key="2">
    <source>
        <dbReference type="ARBA" id="ARBA00022475"/>
    </source>
</evidence>
<evidence type="ECO:0000256" key="6">
    <source>
        <dbReference type="SAM" id="Phobius"/>
    </source>
</evidence>
<dbReference type="RefSeq" id="WP_160772976.1">
    <property type="nucleotide sequence ID" value="NZ_WTYV01000007.1"/>
</dbReference>
<dbReference type="Proteomes" id="UP000466966">
    <property type="component" value="Unassembled WGS sequence"/>
</dbReference>
<dbReference type="EMBL" id="WTYV01000007">
    <property type="protein sequence ID" value="MXO73043.1"/>
    <property type="molecule type" value="Genomic_DNA"/>
</dbReference>
<feature type="transmembrane region" description="Helical" evidence="6">
    <location>
        <begin position="83"/>
        <end position="104"/>
    </location>
</feature>
<dbReference type="OrthoDB" id="6053803at2"/>
<organism evidence="8 9">
    <name type="scientific">Alteraurantiacibacter buctensis</name>
    <dbReference type="NCBI Taxonomy" id="1503981"/>
    <lineage>
        <taxon>Bacteria</taxon>
        <taxon>Pseudomonadati</taxon>
        <taxon>Pseudomonadota</taxon>
        <taxon>Alphaproteobacteria</taxon>
        <taxon>Sphingomonadales</taxon>
        <taxon>Erythrobacteraceae</taxon>
        <taxon>Alteraurantiacibacter</taxon>
    </lineage>
</organism>
<dbReference type="InterPro" id="IPR032694">
    <property type="entry name" value="CopC/D"/>
</dbReference>
<protein>
    <recommendedName>
        <fullName evidence="7">Copper resistance protein D domain-containing protein</fullName>
    </recommendedName>
</protein>
<keyword evidence="9" id="KW-1185">Reference proteome</keyword>
<evidence type="ECO:0000259" key="7">
    <source>
        <dbReference type="Pfam" id="PF05425"/>
    </source>
</evidence>
<dbReference type="PANTHER" id="PTHR34820">
    <property type="entry name" value="INNER MEMBRANE PROTEIN YEBZ"/>
    <property type="match status" value="1"/>
</dbReference>
<accession>A0A844Z5E0</accession>
<feature type="transmembrane region" description="Helical" evidence="6">
    <location>
        <begin position="111"/>
        <end position="129"/>
    </location>
</feature>
<feature type="transmembrane region" description="Helical" evidence="6">
    <location>
        <begin position="272"/>
        <end position="292"/>
    </location>
</feature>
<feature type="transmembrane region" description="Helical" evidence="6">
    <location>
        <begin position="189"/>
        <end position="209"/>
    </location>
</feature>
<comment type="caution">
    <text evidence="8">The sequence shown here is derived from an EMBL/GenBank/DDBJ whole genome shotgun (WGS) entry which is preliminary data.</text>
</comment>
<reference evidence="8 9" key="1">
    <citation type="submission" date="2019-12" db="EMBL/GenBank/DDBJ databases">
        <title>Genomic-based taxomic classification of the family Erythrobacteraceae.</title>
        <authorList>
            <person name="Xu L."/>
        </authorList>
    </citation>
    <scope>NUCLEOTIDE SEQUENCE [LARGE SCALE GENOMIC DNA]</scope>
    <source>
        <strain evidence="8 9">M0322</strain>
    </source>
</reference>
<name>A0A844Z5E0_9SPHN</name>
<proteinExistence type="predicted"/>